<dbReference type="EMBL" id="BMAO01005970">
    <property type="protein sequence ID" value="GFR05076.1"/>
    <property type="molecule type" value="Genomic_DNA"/>
</dbReference>
<comment type="caution">
    <text evidence="1">The sequence shown here is derived from an EMBL/GenBank/DDBJ whole genome shotgun (WGS) entry which is preliminary data.</text>
</comment>
<gene>
    <name evidence="1" type="ORF">TNCT_591961</name>
</gene>
<dbReference type="AlphaFoldDB" id="A0A8X6JG19"/>
<evidence type="ECO:0000313" key="2">
    <source>
        <dbReference type="Proteomes" id="UP000887116"/>
    </source>
</evidence>
<organism evidence="1 2">
    <name type="scientific">Trichonephila clavata</name>
    <name type="common">Joro spider</name>
    <name type="synonym">Nephila clavata</name>
    <dbReference type="NCBI Taxonomy" id="2740835"/>
    <lineage>
        <taxon>Eukaryota</taxon>
        <taxon>Metazoa</taxon>
        <taxon>Ecdysozoa</taxon>
        <taxon>Arthropoda</taxon>
        <taxon>Chelicerata</taxon>
        <taxon>Arachnida</taxon>
        <taxon>Araneae</taxon>
        <taxon>Araneomorphae</taxon>
        <taxon>Entelegynae</taxon>
        <taxon>Araneoidea</taxon>
        <taxon>Nephilidae</taxon>
        <taxon>Trichonephila</taxon>
    </lineage>
</organism>
<protein>
    <submittedName>
        <fullName evidence="1">DUF4371 domain-containing protein</fullName>
    </submittedName>
</protein>
<proteinExistence type="predicted"/>
<dbReference type="OrthoDB" id="10023262at2759"/>
<keyword evidence="2" id="KW-1185">Reference proteome</keyword>
<accession>A0A8X6JG19</accession>
<evidence type="ECO:0000313" key="1">
    <source>
        <dbReference type="EMBL" id="GFR05076.1"/>
    </source>
</evidence>
<name>A0A8X6JG19_TRICU</name>
<reference evidence="1" key="1">
    <citation type="submission" date="2020-07" db="EMBL/GenBank/DDBJ databases">
        <title>Multicomponent nature underlies the extraordinary mechanical properties of spider dragline silk.</title>
        <authorList>
            <person name="Kono N."/>
            <person name="Nakamura H."/>
            <person name="Mori M."/>
            <person name="Yoshida Y."/>
            <person name="Ohtoshi R."/>
            <person name="Malay A.D."/>
            <person name="Moran D.A.P."/>
            <person name="Tomita M."/>
            <person name="Numata K."/>
            <person name="Arakawa K."/>
        </authorList>
    </citation>
    <scope>NUCLEOTIDE SEQUENCE</scope>
</reference>
<sequence length="128" mass="15249">MFAYIADCRWLARSNCIKRILKNWDSLKLHFQLASSVCDKYLARELCRMYSDPVNELYLTFVLPVLAEFERINLLFQSNHADHCKLLRELEDYTLTLLRRILYPKYVNLEVDMSSTMIYLPIEEVDFG</sequence>
<dbReference type="Proteomes" id="UP000887116">
    <property type="component" value="Unassembled WGS sequence"/>
</dbReference>